<dbReference type="RefSeq" id="WP_083953058.1">
    <property type="nucleotide sequence ID" value="NZ_JARMAB010000040.1"/>
</dbReference>
<evidence type="ECO:0000313" key="2">
    <source>
        <dbReference type="Proteomes" id="UP001341444"/>
    </source>
</evidence>
<gene>
    <name evidence="1" type="ORF">P4T90_22505</name>
</gene>
<reference evidence="1 2" key="1">
    <citation type="submission" date="2023-03" db="EMBL/GenBank/DDBJ databases">
        <title>Bacillus Genome Sequencing.</title>
        <authorList>
            <person name="Dunlap C."/>
        </authorList>
    </citation>
    <scope>NUCLEOTIDE SEQUENCE [LARGE SCALE GENOMIC DNA]</scope>
    <source>
        <strain evidence="1 2">B-23453</strain>
    </source>
</reference>
<name>A0ABU6MM99_9BACI</name>
<comment type="caution">
    <text evidence="1">The sequence shown here is derived from an EMBL/GenBank/DDBJ whole genome shotgun (WGS) entry which is preliminary data.</text>
</comment>
<dbReference type="InterPro" id="IPR037208">
    <property type="entry name" value="Spo0E-like_sf"/>
</dbReference>
<dbReference type="Pfam" id="PF09388">
    <property type="entry name" value="SpoOE-like"/>
    <property type="match status" value="1"/>
</dbReference>
<proteinExistence type="predicted"/>
<accession>A0ABU6MM99</accession>
<dbReference type="InterPro" id="IPR018540">
    <property type="entry name" value="Spo0E-like"/>
</dbReference>
<sequence length="53" mass="6150">MNNDLFEQIEMLRRKMISVGMSNGFTSKETIILSEKLDYLINLQLRLQGKMSA</sequence>
<dbReference type="Proteomes" id="UP001341444">
    <property type="component" value="Unassembled WGS sequence"/>
</dbReference>
<organism evidence="1 2">
    <name type="scientific">Heyndrickxia acidicola</name>
    <dbReference type="NCBI Taxonomy" id="209389"/>
    <lineage>
        <taxon>Bacteria</taxon>
        <taxon>Bacillati</taxon>
        <taxon>Bacillota</taxon>
        <taxon>Bacilli</taxon>
        <taxon>Bacillales</taxon>
        <taxon>Bacillaceae</taxon>
        <taxon>Heyndrickxia</taxon>
    </lineage>
</organism>
<evidence type="ECO:0000313" key="1">
    <source>
        <dbReference type="EMBL" id="MED1205810.1"/>
    </source>
</evidence>
<dbReference type="InterPro" id="IPR036638">
    <property type="entry name" value="HLH_DNA-bd_sf"/>
</dbReference>
<dbReference type="Gene3D" id="4.10.280.10">
    <property type="entry name" value="Helix-loop-helix DNA-binding domain"/>
    <property type="match status" value="1"/>
</dbReference>
<dbReference type="SUPFAM" id="SSF140500">
    <property type="entry name" value="BAS1536-like"/>
    <property type="match status" value="1"/>
</dbReference>
<protein>
    <submittedName>
        <fullName evidence="1">Aspartyl-phosphate phosphatase Spo0E family protein</fullName>
    </submittedName>
</protein>
<dbReference type="EMBL" id="JARMAB010000040">
    <property type="protein sequence ID" value="MED1205810.1"/>
    <property type="molecule type" value="Genomic_DNA"/>
</dbReference>
<keyword evidence="2" id="KW-1185">Reference proteome</keyword>